<keyword evidence="2" id="KW-0238">DNA-binding</keyword>
<dbReference type="InterPro" id="IPR046348">
    <property type="entry name" value="SIS_dom_sf"/>
</dbReference>
<dbReference type="Pfam" id="PF01380">
    <property type="entry name" value="SIS"/>
    <property type="match status" value="1"/>
</dbReference>
<gene>
    <name evidence="6" type="ORF">ACFSKK_20405</name>
</gene>
<dbReference type="InterPro" id="IPR009057">
    <property type="entry name" value="Homeodomain-like_sf"/>
</dbReference>
<evidence type="ECO:0000313" key="7">
    <source>
        <dbReference type="Proteomes" id="UP001597318"/>
    </source>
</evidence>
<name>A0ABW5C2Z6_9BACI</name>
<dbReference type="PROSITE" id="PS51464">
    <property type="entry name" value="SIS"/>
    <property type="match status" value="1"/>
</dbReference>
<dbReference type="InterPro" id="IPR001347">
    <property type="entry name" value="SIS_dom"/>
</dbReference>
<dbReference type="InterPro" id="IPR047640">
    <property type="entry name" value="RpiR-like"/>
</dbReference>
<evidence type="ECO:0000259" key="4">
    <source>
        <dbReference type="PROSITE" id="PS51071"/>
    </source>
</evidence>
<sequence length="277" mass="31864">MITFNWDTKMMSPSQYKIADYIQKNTQLVLLSTEQEIANAVKVSIASVSRFWRIVGYKNFKDFKTQMSLQLEVSPAGKMKNVISRVEGQELQHHTLDRAVTHLFKTMEQFTDQSFQQAVDTLKEASTIYIHAPGPSLGLAELMDYRLSRFGMNIHTMRKYGSEIFEDLMHITKEDVVVLFGFIRLLPEANVILDYSKQVGYKTIIITDQLISEFSTKGDIALFASRGDSREFHSMIAPMFIVENIIISLGMTDKENNLSRLEQLSQLRKRYSVELPR</sequence>
<dbReference type="Gene3D" id="3.40.50.10490">
    <property type="entry name" value="Glucose-6-phosphate isomerase like protein, domain 1"/>
    <property type="match status" value="1"/>
</dbReference>
<dbReference type="PANTHER" id="PTHR30514">
    <property type="entry name" value="GLUCOKINASE"/>
    <property type="match status" value="1"/>
</dbReference>
<evidence type="ECO:0000313" key="6">
    <source>
        <dbReference type="EMBL" id="MFD2216054.1"/>
    </source>
</evidence>
<protein>
    <submittedName>
        <fullName evidence="6">MurR/RpiR family transcriptional regulator</fullName>
    </submittedName>
</protein>
<evidence type="ECO:0000259" key="5">
    <source>
        <dbReference type="PROSITE" id="PS51464"/>
    </source>
</evidence>
<dbReference type="SUPFAM" id="SSF46689">
    <property type="entry name" value="Homeodomain-like"/>
    <property type="match status" value="1"/>
</dbReference>
<comment type="caution">
    <text evidence="6">The sequence shown here is derived from an EMBL/GenBank/DDBJ whole genome shotgun (WGS) entry which is preliminary data.</text>
</comment>
<evidence type="ECO:0000256" key="3">
    <source>
        <dbReference type="ARBA" id="ARBA00023163"/>
    </source>
</evidence>
<keyword evidence="1" id="KW-0805">Transcription regulation</keyword>
<dbReference type="PROSITE" id="PS51071">
    <property type="entry name" value="HTH_RPIR"/>
    <property type="match status" value="1"/>
</dbReference>
<dbReference type="CDD" id="cd05013">
    <property type="entry name" value="SIS_RpiR"/>
    <property type="match status" value="1"/>
</dbReference>
<dbReference type="InterPro" id="IPR035472">
    <property type="entry name" value="RpiR-like_SIS"/>
</dbReference>
<dbReference type="SUPFAM" id="SSF53697">
    <property type="entry name" value="SIS domain"/>
    <property type="match status" value="1"/>
</dbReference>
<keyword evidence="3" id="KW-0804">Transcription</keyword>
<dbReference type="Proteomes" id="UP001597318">
    <property type="component" value="Unassembled WGS sequence"/>
</dbReference>
<evidence type="ECO:0000256" key="1">
    <source>
        <dbReference type="ARBA" id="ARBA00023015"/>
    </source>
</evidence>
<feature type="domain" description="SIS" evidence="5">
    <location>
        <begin position="118"/>
        <end position="256"/>
    </location>
</feature>
<dbReference type="EMBL" id="JBHUIK010000005">
    <property type="protein sequence ID" value="MFD2216054.1"/>
    <property type="molecule type" value="Genomic_DNA"/>
</dbReference>
<proteinExistence type="predicted"/>
<feature type="domain" description="HTH rpiR-type" evidence="4">
    <location>
        <begin position="1"/>
        <end position="74"/>
    </location>
</feature>
<dbReference type="RefSeq" id="WP_247345911.1">
    <property type="nucleotide sequence ID" value="NZ_CP095550.1"/>
</dbReference>
<dbReference type="InterPro" id="IPR000281">
    <property type="entry name" value="HTH_RpiR"/>
</dbReference>
<reference evidence="7" key="1">
    <citation type="journal article" date="2019" name="Int. J. Syst. Evol. Microbiol.">
        <title>The Global Catalogue of Microorganisms (GCM) 10K type strain sequencing project: providing services to taxonomists for standard genome sequencing and annotation.</title>
        <authorList>
            <consortium name="The Broad Institute Genomics Platform"/>
            <consortium name="The Broad Institute Genome Sequencing Center for Infectious Disease"/>
            <person name="Wu L."/>
            <person name="Ma J."/>
        </authorList>
    </citation>
    <scope>NUCLEOTIDE SEQUENCE [LARGE SCALE GENOMIC DNA]</scope>
    <source>
        <strain evidence="7">CGMCC 1.15474</strain>
    </source>
</reference>
<dbReference type="PANTHER" id="PTHR30514:SF18">
    <property type="entry name" value="RPIR-FAMILY TRANSCRIPTIONAL REGULATOR"/>
    <property type="match status" value="1"/>
</dbReference>
<dbReference type="Gene3D" id="1.10.10.10">
    <property type="entry name" value="Winged helix-like DNA-binding domain superfamily/Winged helix DNA-binding domain"/>
    <property type="match status" value="1"/>
</dbReference>
<evidence type="ECO:0000256" key="2">
    <source>
        <dbReference type="ARBA" id="ARBA00023125"/>
    </source>
</evidence>
<accession>A0ABW5C2Z6</accession>
<keyword evidence="7" id="KW-1185">Reference proteome</keyword>
<dbReference type="InterPro" id="IPR036388">
    <property type="entry name" value="WH-like_DNA-bd_sf"/>
</dbReference>
<organism evidence="6 7">
    <name type="scientific">Metabacillus endolithicus</name>
    <dbReference type="NCBI Taxonomy" id="1535204"/>
    <lineage>
        <taxon>Bacteria</taxon>
        <taxon>Bacillati</taxon>
        <taxon>Bacillota</taxon>
        <taxon>Bacilli</taxon>
        <taxon>Bacillales</taxon>
        <taxon>Bacillaceae</taxon>
        <taxon>Metabacillus</taxon>
    </lineage>
</organism>
<dbReference type="Pfam" id="PF01418">
    <property type="entry name" value="HTH_6"/>
    <property type="match status" value="1"/>
</dbReference>